<accession>A0A9D1MYH2</accession>
<name>A0A9D1MYH2_9BACT</name>
<dbReference type="InterPro" id="IPR025874">
    <property type="entry name" value="DZR"/>
</dbReference>
<proteinExistence type="predicted"/>
<dbReference type="Proteomes" id="UP000886852">
    <property type="component" value="Unassembled WGS sequence"/>
</dbReference>
<reference evidence="2" key="1">
    <citation type="submission" date="2020-10" db="EMBL/GenBank/DDBJ databases">
        <authorList>
            <person name="Gilroy R."/>
        </authorList>
    </citation>
    <scope>NUCLEOTIDE SEQUENCE</scope>
    <source>
        <strain evidence="2">ChiHjej12B11-7776</strain>
    </source>
</reference>
<evidence type="ECO:0000313" key="2">
    <source>
        <dbReference type="EMBL" id="HIU91460.1"/>
    </source>
</evidence>
<dbReference type="AlphaFoldDB" id="A0A9D1MYH2"/>
<reference evidence="2" key="2">
    <citation type="journal article" date="2021" name="PeerJ">
        <title>Extensive microbial diversity within the chicken gut microbiome revealed by metagenomics and culture.</title>
        <authorList>
            <person name="Gilroy R."/>
            <person name="Ravi A."/>
            <person name="Getino M."/>
            <person name="Pursley I."/>
            <person name="Horton D.L."/>
            <person name="Alikhan N.F."/>
            <person name="Baker D."/>
            <person name="Gharbi K."/>
            <person name="Hall N."/>
            <person name="Watson M."/>
            <person name="Adriaenssens E.M."/>
            <person name="Foster-Nyarko E."/>
            <person name="Jarju S."/>
            <person name="Secka A."/>
            <person name="Antonio M."/>
            <person name="Oren A."/>
            <person name="Chaudhuri R.R."/>
            <person name="La Ragione R."/>
            <person name="Hildebrand F."/>
            <person name="Pallen M.J."/>
        </authorList>
    </citation>
    <scope>NUCLEOTIDE SEQUENCE</scope>
    <source>
        <strain evidence="2">ChiHjej12B11-7776</strain>
    </source>
</reference>
<evidence type="ECO:0000313" key="3">
    <source>
        <dbReference type="Proteomes" id="UP000886852"/>
    </source>
</evidence>
<evidence type="ECO:0000259" key="1">
    <source>
        <dbReference type="Pfam" id="PF12773"/>
    </source>
</evidence>
<sequence>MGFWDKLKSGVSQVWQNVKSEAEDIADSVKQQGADAVCEAAEDEYEQQKQSRLREKHIRENSRVCSSCGRKAADEKFCPECGGKIVVRLRVCEKCGYLAEEEKFCPKCGGKIVEKEE</sequence>
<protein>
    <submittedName>
        <fullName evidence="2">Zinc ribbon domain-containing protein</fullName>
    </submittedName>
</protein>
<dbReference type="Pfam" id="PF12773">
    <property type="entry name" value="DZR"/>
    <property type="match status" value="1"/>
</dbReference>
<organism evidence="2 3">
    <name type="scientific">Candidatus Fimimonas merdipullorum</name>
    <dbReference type="NCBI Taxonomy" id="2840822"/>
    <lineage>
        <taxon>Bacteria</taxon>
        <taxon>Pseudomonadati</taxon>
        <taxon>Myxococcota</taxon>
        <taxon>Myxococcia</taxon>
        <taxon>Myxococcales</taxon>
        <taxon>Cystobacterineae</taxon>
        <taxon>Myxococcaceae</taxon>
        <taxon>Myxococcaceae incertae sedis</taxon>
        <taxon>Candidatus Fimimonas</taxon>
    </lineage>
</organism>
<feature type="domain" description="DZANK-type" evidence="1">
    <location>
        <begin position="65"/>
        <end position="109"/>
    </location>
</feature>
<comment type="caution">
    <text evidence="2">The sequence shown here is derived from an EMBL/GenBank/DDBJ whole genome shotgun (WGS) entry which is preliminary data.</text>
</comment>
<gene>
    <name evidence="2" type="ORF">IAC72_05580</name>
</gene>
<dbReference type="EMBL" id="DVOC01000100">
    <property type="protein sequence ID" value="HIU91460.1"/>
    <property type="molecule type" value="Genomic_DNA"/>
</dbReference>